<comment type="caution">
    <text evidence="1">The sequence shown here is derived from an EMBL/GenBank/DDBJ whole genome shotgun (WGS) entry which is preliminary data.</text>
</comment>
<protein>
    <submittedName>
        <fullName evidence="1">DUF2597 family protein</fullName>
    </submittedName>
</protein>
<evidence type="ECO:0000313" key="1">
    <source>
        <dbReference type="EMBL" id="NMD86731.1"/>
    </source>
</evidence>
<dbReference type="Pfam" id="PF10772">
    <property type="entry name" value="Phage_HP1_Orf24"/>
    <property type="match status" value="1"/>
</dbReference>
<dbReference type="AlphaFoldDB" id="A0A848AUW9"/>
<name>A0A848AUW9_9BACT</name>
<gene>
    <name evidence="1" type="ORF">HF882_09060</name>
</gene>
<dbReference type="RefSeq" id="WP_168962362.1">
    <property type="nucleotide sequence ID" value="NZ_JABAEW010000014.1"/>
</dbReference>
<organism evidence="1 2">
    <name type="scientific">Victivallis vadensis</name>
    <dbReference type="NCBI Taxonomy" id="172901"/>
    <lineage>
        <taxon>Bacteria</taxon>
        <taxon>Pseudomonadati</taxon>
        <taxon>Lentisphaerota</taxon>
        <taxon>Lentisphaeria</taxon>
        <taxon>Victivallales</taxon>
        <taxon>Victivallaceae</taxon>
        <taxon>Victivallis</taxon>
    </lineage>
</organism>
<sequence>MGKQRFNGLSFTIDTKEMAITCKKFTLEITDNSAVAKCRGRPDGYVVGDVEASGEITVDSDGLKAIVAAAKSAGSFQALKPFPIVAYAKVGDEEVKVEAFGCRLKVSSILDVDTSSSDETEFTLPYDVTAPEFVKINGVPYITPDNNK</sequence>
<dbReference type="EMBL" id="JABAEW010000014">
    <property type="protein sequence ID" value="NMD86731.1"/>
    <property type="molecule type" value="Genomic_DNA"/>
</dbReference>
<dbReference type="InterPro" id="IPR019708">
    <property type="entry name" value="Phage_HP1_Orf24"/>
</dbReference>
<accession>A0A848AUW9</accession>
<dbReference type="Proteomes" id="UP000576225">
    <property type="component" value="Unassembled WGS sequence"/>
</dbReference>
<evidence type="ECO:0000313" key="2">
    <source>
        <dbReference type="Proteomes" id="UP000576225"/>
    </source>
</evidence>
<reference evidence="1 2" key="1">
    <citation type="submission" date="2020-04" db="EMBL/GenBank/DDBJ databases">
        <authorList>
            <person name="Hitch T.C.A."/>
            <person name="Wylensek D."/>
            <person name="Clavel T."/>
        </authorList>
    </citation>
    <scope>NUCLEOTIDE SEQUENCE [LARGE SCALE GENOMIC DNA]</scope>
    <source>
        <strain evidence="1 2">COR2-253-APC-1A</strain>
    </source>
</reference>
<proteinExistence type="predicted"/>